<evidence type="ECO:0000313" key="2">
    <source>
        <dbReference type="Proteomes" id="UP000593594"/>
    </source>
</evidence>
<dbReference type="Gene3D" id="3.40.50.2000">
    <property type="entry name" value="Glycogen Phosphorylase B"/>
    <property type="match status" value="1"/>
</dbReference>
<proteinExistence type="predicted"/>
<dbReference type="Proteomes" id="UP000593594">
    <property type="component" value="Chromosome"/>
</dbReference>
<accession>A0A7S8HC61</accession>
<reference evidence="1 2" key="1">
    <citation type="submission" date="2020-06" db="EMBL/GenBank/DDBJ databases">
        <title>Genome sequence of 2 isolates from Red Sea Mangroves.</title>
        <authorList>
            <person name="Sefrji F."/>
            <person name="Michoud G."/>
            <person name="Merlino G."/>
            <person name="Daffonchio D."/>
        </authorList>
    </citation>
    <scope>NUCLEOTIDE SEQUENCE [LARGE SCALE GENOMIC DNA]</scope>
    <source>
        <strain evidence="1 2">R1DC25</strain>
    </source>
</reference>
<protein>
    <submittedName>
        <fullName evidence="1">Glycosyltransferase</fullName>
    </submittedName>
</protein>
<dbReference type="KEGG" id="kmn:HW532_10820"/>
<keyword evidence="1" id="KW-0808">Transferase</keyword>
<dbReference type="AlphaFoldDB" id="A0A7S8HC61"/>
<gene>
    <name evidence="1" type="ORF">HW532_10820</name>
</gene>
<keyword evidence="2" id="KW-1185">Reference proteome</keyword>
<dbReference type="RefSeq" id="WP_213160500.1">
    <property type="nucleotide sequence ID" value="NZ_CP058214.1"/>
</dbReference>
<sequence>MGDWTKARLAAVMAGERAVIPTADFYVLKPLGASPGRDPLIRRAGPFSFTAGDDAVILVRHMTRADCRAVERAAPGRFFYVVDDLLYGPALRGSGLPADYAARLEAAAGRLDWILRRDPVIVAPNRTVADQFGPRRTLVVPPSLLMACEAFDHFDSLSGRPRIACLGTRSHVGDLEAIAPALEALSRRHPRIEIATFLGRHLPARLKALGTVRNRRPLPWPLFKRVLKAERFHVALAPLRDTPFNGARSATKLLDHAAVGAAGLYSARAPYADIVSPGVDGLLAGDDPREWLTALEGLIADPAGARRLAENGVALARRIGDPHRARALWEEALGSSLRHVRG</sequence>
<organism evidence="1 2">
    <name type="scientific">Kaustia mangrovi</name>
    <dbReference type="NCBI Taxonomy" id="2593653"/>
    <lineage>
        <taxon>Bacteria</taxon>
        <taxon>Pseudomonadati</taxon>
        <taxon>Pseudomonadota</taxon>
        <taxon>Alphaproteobacteria</taxon>
        <taxon>Hyphomicrobiales</taxon>
        <taxon>Parvibaculaceae</taxon>
        <taxon>Kaustia</taxon>
    </lineage>
</organism>
<name>A0A7S8HC61_9HYPH</name>
<evidence type="ECO:0000313" key="1">
    <source>
        <dbReference type="EMBL" id="QPC43139.1"/>
    </source>
</evidence>
<dbReference type="EMBL" id="CP058214">
    <property type="protein sequence ID" value="QPC43139.1"/>
    <property type="molecule type" value="Genomic_DNA"/>
</dbReference>
<dbReference type="GO" id="GO:0016740">
    <property type="term" value="F:transferase activity"/>
    <property type="evidence" value="ECO:0007669"/>
    <property type="project" value="UniProtKB-KW"/>
</dbReference>
<dbReference type="SUPFAM" id="SSF53756">
    <property type="entry name" value="UDP-Glycosyltransferase/glycogen phosphorylase"/>
    <property type="match status" value="1"/>
</dbReference>